<keyword evidence="2" id="KW-0808">Transferase</keyword>
<gene>
    <name evidence="4" type="ORF">HMPREF9555_00781</name>
</gene>
<dbReference type="InterPro" id="IPR000845">
    <property type="entry name" value="Nucleoside_phosphorylase_d"/>
</dbReference>
<evidence type="ECO:0000313" key="5">
    <source>
        <dbReference type="Proteomes" id="UP000004633"/>
    </source>
</evidence>
<dbReference type="InterPro" id="IPR035994">
    <property type="entry name" value="Nucleoside_phosphorylase_sf"/>
</dbReference>
<evidence type="ECO:0000256" key="2">
    <source>
        <dbReference type="ARBA" id="ARBA00022679"/>
    </source>
</evidence>
<protein>
    <submittedName>
        <fullName evidence="4">Phosphorylases family 2</fullName>
    </submittedName>
</protein>
<evidence type="ECO:0000256" key="1">
    <source>
        <dbReference type="ARBA" id="ARBA00022676"/>
    </source>
</evidence>
<dbReference type="EMBL" id="AECV01000013">
    <property type="protein sequence ID" value="EFW30029.1"/>
    <property type="molecule type" value="Genomic_DNA"/>
</dbReference>
<dbReference type="PANTHER" id="PTHR42679:SF2">
    <property type="entry name" value="S-METHYL-5'-THIOADENOSINE PHOSPHORYLASE"/>
    <property type="match status" value="1"/>
</dbReference>
<keyword evidence="5" id="KW-1185">Reference proteome</keyword>
<accession>E7N1C8</accession>
<dbReference type="STRING" id="749551.HMPREF9555_00781"/>
<dbReference type="GO" id="GO:0009116">
    <property type="term" value="P:nucleoside metabolic process"/>
    <property type="evidence" value="ECO:0007669"/>
    <property type="project" value="InterPro"/>
</dbReference>
<dbReference type="Gene3D" id="3.40.50.1580">
    <property type="entry name" value="Nucleoside phosphorylase domain"/>
    <property type="match status" value="1"/>
</dbReference>
<organism evidence="4 5">
    <name type="scientific">Selenomonas artemidis F0399</name>
    <dbReference type="NCBI Taxonomy" id="749551"/>
    <lineage>
        <taxon>Bacteria</taxon>
        <taxon>Bacillati</taxon>
        <taxon>Bacillota</taxon>
        <taxon>Negativicutes</taxon>
        <taxon>Selenomonadales</taxon>
        <taxon>Selenomonadaceae</taxon>
        <taxon>Selenomonas</taxon>
    </lineage>
</organism>
<dbReference type="CDD" id="cd09010">
    <property type="entry name" value="MTAP_SsMTAPII_like_MTIP"/>
    <property type="match status" value="1"/>
</dbReference>
<dbReference type="PANTHER" id="PTHR42679">
    <property type="entry name" value="S-METHYL-5'-THIOADENOSINE PHOSPHORYLASE"/>
    <property type="match status" value="1"/>
</dbReference>
<feature type="domain" description="Nucleoside phosphorylase" evidence="3">
    <location>
        <begin position="50"/>
        <end position="260"/>
    </location>
</feature>
<dbReference type="AlphaFoldDB" id="E7N1C8"/>
<dbReference type="GO" id="GO:0019509">
    <property type="term" value="P:L-methionine salvage from methylthioadenosine"/>
    <property type="evidence" value="ECO:0007669"/>
    <property type="project" value="TreeGrafter"/>
</dbReference>
<evidence type="ECO:0000259" key="3">
    <source>
        <dbReference type="Pfam" id="PF01048"/>
    </source>
</evidence>
<reference evidence="4 5" key="1">
    <citation type="submission" date="2010-08" db="EMBL/GenBank/DDBJ databases">
        <authorList>
            <person name="Weinstock G."/>
            <person name="Sodergren E."/>
            <person name="Clifton S."/>
            <person name="Fulton L."/>
            <person name="Fulton B."/>
            <person name="Courtney L."/>
            <person name="Fronick C."/>
            <person name="Harrison M."/>
            <person name="Strong C."/>
            <person name="Farmer C."/>
            <person name="Delahaunty K."/>
            <person name="Markovic C."/>
            <person name="Hall O."/>
            <person name="Minx P."/>
            <person name="Tomlinson C."/>
            <person name="Mitreva M."/>
            <person name="Hou S."/>
            <person name="Chen J."/>
            <person name="Wollam A."/>
            <person name="Pepin K.H."/>
            <person name="Johnson M."/>
            <person name="Bhonagiri V."/>
            <person name="Zhang X."/>
            <person name="Suruliraj S."/>
            <person name="Warren W."/>
            <person name="Chinwalla A."/>
            <person name="Mardis E.R."/>
            <person name="Wilson R.K."/>
        </authorList>
    </citation>
    <scope>NUCLEOTIDE SEQUENCE [LARGE SCALE GENOMIC DNA]</scope>
    <source>
        <strain evidence="4 5">F0399</strain>
    </source>
</reference>
<dbReference type="Pfam" id="PF01048">
    <property type="entry name" value="PNP_UDP_1"/>
    <property type="match status" value="1"/>
</dbReference>
<dbReference type="GO" id="GO:0005829">
    <property type="term" value="C:cytosol"/>
    <property type="evidence" value="ECO:0007669"/>
    <property type="project" value="TreeGrafter"/>
</dbReference>
<sequence>MNAETAGRKILSAQEIPQAGYAVIGGSGTLSSDFPRASGAADVEIIADGLVFATPYGESPAFRLFSVTGRRVLTCRMHGWRSGVTRADASRQVFWVLRAAGVRRILSEGGVGTVNPLLDPRDFLIPDDYLDLSVRKDVMLDGRYLLVMRDALCRELRETLVAETRKRYTGRIFDRGIYAVTDGRHFESPAEIAMLKGHADIVGQSLAPEVYLAREIGACYAGLYFVVNYGEGIRPWSHETLTDIFYDDAPMIGDILLATIRSVPDDAHTCECRALRKETLLKDVYNQESDKG</sequence>
<dbReference type="GO" id="GO:0017061">
    <property type="term" value="F:S-methyl-5-thioadenosine phosphorylase activity"/>
    <property type="evidence" value="ECO:0007669"/>
    <property type="project" value="InterPro"/>
</dbReference>
<dbReference type="SUPFAM" id="SSF53167">
    <property type="entry name" value="Purine and uridine phosphorylases"/>
    <property type="match status" value="1"/>
</dbReference>
<keyword evidence="1" id="KW-0328">Glycosyltransferase</keyword>
<dbReference type="HOGENOM" id="CLU_054456_0_2_9"/>
<dbReference type="Proteomes" id="UP000004633">
    <property type="component" value="Unassembled WGS sequence"/>
</dbReference>
<dbReference type="RefSeq" id="WP_009349458.1">
    <property type="nucleotide sequence ID" value="NZ_GL638136.1"/>
</dbReference>
<evidence type="ECO:0000313" key="4">
    <source>
        <dbReference type="EMBL" id="EFW30029.1"/>
    </source>
</evidence>
<dbReference type="InterPro" id="IPR010044">
    <property type="entry name" value="MTAP"/>
</dbReference>
<name>E7N1C8_9FIRM</name>
<comment type="caution">
    <text evidence="4">The sequence shown here is derived from an EMBL/GenBank/DDBJ whole genome shotgun (WGS) entry which is preliminary data.</text>
</comment>
<proteinExistence type="predicted"/>